<comment type="similarity">
    <text evidence="10 11">Belongs to the arginase family.</text>
</comment>
<reference evidence="15 16" key="1">
    <citation type="journal article" date="2017" name="Gigascience">
        <title>Draft genome of the honey bee ectoparasitic mite, Tropilaelaps mercedesae, is shaped by the parasitic life history.</title>
        <authorList>
            <person name="Dong X."/>
            <person name="Armstrong S.D."/>
            <person name="Xia D."/>
            <person name="Makepeace B.L."/>
            <person name="Darby A.C."/>
            <person name="Kadowaki T."/>
        </authorList>
    </citation>
    <scope>NUCLEOTIDE SEQUENCE [LARGE SCALE GENOMIC DNA]</scope>
    <source>
        <strain evidence="15">Wuxi-XJTLU</strain>
    </source>
</reference>
<dbReference type="InterPro" id="IPR006035">
    <property type="entry name" value="Ureohydrolase"/>
</dbReference>
<dbReference type="Pfam" id="PF00491">
    <property type="entry name" value="Arginase"/>
    <property type="match status" value="1"/>
</dbReference>
<comment type="cofactor">
    <cofactor evidence="12">
        <name>Mn(2+)</name>
        <dbReference type="ChEBI" id="CHEBI:29035"/>
    </cofactor>
    <text evidence="12">Binds 2 manganese ions per subunit.</text>
</comment>
<organism evidence="15 16">
    <name type="scientific">Tropilaelaps mercedesae</name>
    <dbReference type="NCBI Taxonomy" id="418985"/>
    <lineage>
        <taxon>Eukaryota</taxon>
        <taxon>Metazoa</taxon>
        <taxon>Ecdysozoa</taxon>
        <taxon>Arthropoda</taxon>
        <taxon>Chelicerata</taxon>
        <taxon>Arachnida</taxon>
        <taxon>Acari</taxon>
        <taxon>Parasitiformes</taxon>
        <taxon>Mesostigmata</taxon>
        <taxon>Gamasina</taxon>
        <taxon>Dermanyssoidea</taxon>
        <taxon>Laelapidae</taxon>
        <taxon>Tropilaelaps</taxon>
    </lineage>
</organism>
<feature type="compositionally biased region" description="Basic and acidic residues" evidence="13">
    <location>
        <begin position="387"/>
        <end position="399"/>
    </location>
</feature>
<dbReference type="CDD" id="cd09989">
    <property type="entry name" value="Arginase"/>
    <property type="match status" value="1"/>
</dbReference>
<evidence type="ECO:0000256" key="2">
    <source>
        <dbReference type="ARBA" id="ARBA00012168"/>
    </source>
</evidence>
<evidence type="ECO:0000256" key="13">
    <source>
        <dbReference type="SAM" id="MobiDB-lite"/>
    </source>
</evidence>
<dbReference type="EC" id="3.5.3.1" evidence="2 12"/>
<comment type="pathway">
    <text evidence="1 12">Nitrogen metabolism; urea cycle; L-ornithine and urea from L-arginine: step 1/1.</text>
</comment>
<evidence type="ECO:0000256" key="14">
    <source>
        <dbReference type="SAM" id="Phobius"/>
    </source>
</evidence>
<evidence type="ECO:0000256" key="11">
    <source>
        <dbReference type="RuleBase" id="RU003684"/>
    </source>
</evidence>
<dbReference type="Gene3D" id="3.40.800.10">
    <property type="entry name" value="Ureohydrolase domain"/>
    <property type="match status" value="1"/>
</dbReference>
<dbReference type="PROSITE" id="PS51409">
    <property type="entry name" value="ARGINASE_2"/>
    <property type="match status" value="1"/>
</dbReference>
<dbReference type="PROSITE" id="PS01053">
    <property type="entry name" value="ARGINASE_1"/>
    <property type="match status" value="1"/>
</dbReference>
<dbReference type="AlphaFoldDB" id="A0A1V9X957"/>
<dbReference type="STRING" id="418985.A0A1V9X957"/>
<keyword evidence="7 11" id="KW-0378">Hydrolase</keyword>
<dbReference type="InterPro" id="IPR023696">
    <property type="entry name" value="Ureohydrolase_dom_sf"/>
</dbReference>
<dbReference type="Proteomes" id="UP000192247">
    <property type="component" value="Unassembled WGS sequence"/>
</dbReference>
<dbReference type="PRINTS" id="PR00116">
    <property type="entry name" value="ARGINASE"/>
</dbReference>
<keyword evidence="4 12" id="KW-0835">Urea cycle</keyword>
<keyword evidence="6 12" id="KW-0479">Metal-binding</keyword>
<dbReference type="GO" id="GO:0030145">
    <property type="term" value="F:manganese ion binding"/>
    <property type="evidence" value="ECO:0007669"/>
    <property type="project" value="TreeGrafter"/>
</dbReference>
<evidence type="ECO:0000256" key="3">
    <source>
        <dbReference type="ARBA" id="ARBA00018123"/>
    </source>
</evidence>
<dbReference type="InterPro" id="IPR020855">
    <property type="entry name" value="Ureohydrolase_Mn_BS"/>
</dbReference>
<keyword evidence="14" id="KW-0812">Transmembrane</keyword>
<dbReference type="GO" id="GO:0005829">
    <property type="term" value="C:cytosol"/>
    <property type="evidence" value="ECO:0007669"/>
    <property type="project" value="TreeGrafter"/>
</dbReference>
<evidence type="ECO:0000256" key="8">
    <source>
        <dbReference type="ARBA" id="ARBA00023211"/>
    </source>
</evidence>
<dbReference type="InterPro" id="IPR014033">
    <property type="entry name" value="Arginase"/>
</dbReference>
<dbReference type="SUPFAM" id="SSF52768">
    <property type="entry name" value="Arginase/deacetylase"/>
    <property type="match status" value="1"/>
</dbReference>
<evidence type="ECO:0000313" key="15">
    <source>
        <dbReference type="EMBL" id="OQR70077.1"/>
    </source>
</evidence>
<accession>A0A1V9X957</accession>
<comment type="caution">
    <text evidence="15">The sequence shown here is derived from an EMBL/GenBank/DDBJ whole genome shotgun (WGS) entry which is preliminary data.</text>
</comment>
<name>A0A1V9X957_9ACAR</name>
<dbReference type="GO" id="GO:0000050">
    <property type="term" value="P:urea cycle"/>
    <property type="evidence" value="ECO:0007669"/>
    <property type="project" value="UniProtKB-UniPathway"/>
</dbReference>
<evidence type="ECO:0000256" key="7">
    <source>
        <dbReference type="ARBA" id="ARBA00022801"/>
    </source>
</evidence>
<evidence type="ECO:0000256" key="12">
    <source>
        <dbReference type="RuleBase" id="RU361159"/>
    </source>
</evidence>
<evidence type="ECO:0000256" key="9">
    <source>
        <dbReference type="ARBA" id="ARBA00047391"/>
    </source>
</evidence>
<proteinExistence type="inferred from homology"/>
<comment type="catalytic activity">
    <reaction evidence="9 12">
        <text>L-arginine + H2O = urea + L-ornithine</text>
        <dbReference type="Rhea" id="RHEA:20569"/>
        <dbReference type="ChEBI" id="CHEBI:15377"/>
        <dbReference type="ChEBI" id="CHEBI:16199"/>
        <dbReference type="ChEBI" id="CHEBI:32682"/>
        <dbReference type="ChEBI" id="CHEBI:46911"/>
        <dbReference type="EC" id="3.5.3.1"/>
    </reaction>
</comment>
<evidence type="ECO:0000256" key="6">
    <source>
        <dbReference type="ARBA" id="ARBA00022723"/>
    </source>
</evidence>
<evidence type="ECO:0000256" key="1">
    <source>
        <dbReference type="ARBA" id="ARBA00005098"/>
    </source>
</evidence>
<gene>
    <name evidence="15" type="ORF">BIW11_11867</name>
</gene>
<dbReference type="UniPathway" id="UPA00158">
    <property type="reaction ID" value="UER00270"/>
</dbReference>
<dbReference type="InParanoid" id="A0A1V9X957"/>
<keyword evidence="14" id="KW-0472">Membrane</keyword>
<evidence type="ECO:0000256" key="4">
    <source>
        <dbReference type="ARBA" id="ARBA00022436"/>
    </source>
</evidence>
<sequence>MASIIARRSLWSRAGRSYSVGVLGIPMWRGQKKPGTDVAPLKFRKDSRLITGIESTTGEPVHDFGDVDLSSCGQYECDGTKFMALASQLIRMSVVRSLNESSRLVVLGGDHSMAIGTVRGHADYAKQHGRELAVLWIDAHADINTPKTSRSGSWHGMAVSLILHEMAAHLPPMKEFSNWKSSVSATSLVYIGLRDVEPDERWFLENLRIPHFSMRELDSLGIHKVTEMALDKIDPQGRKALHVSFDIDALDPIVAPSTGTPVPGGMTVQEAAVFSEAIASTQRLGVLDVVEVNPLISNSGDVLKTLESASLIARLMLGTFDFSLFLLLTLSLPLFGSLYKGRVIQEIKAQSMLRTGLGSAGHEARMEGASEQKQRRHLLRFGSSKGRQRDGHLSAADARKGQDAAFAACEEDSEPRSTCGSVTVGIGSSGAEMSSAQFY</sequence>
<dbReference type="PANTHER" id="PTHR43782:SF3">
    <property type="entry name" value="ARGINASE"/>
    <property type="match status" value="1"/>
</dbReference>
<dbReference type="FunFam" id="3.40.800.10:FF:000012">
    <property type="entry name" value="Arginase"/>
    <property type="match status" value="1"/>
</dbReference>
<dbReference type="EMBL" id="MNPL01018596">
    <property type="protein sequence ID" value="OQR70077.1"/>
    <property type="molecule type" value="Genomic_DNA"/>
</dbReference>
<evidence type="ECO:0000256" key="5">
    <source>
        <dbReference type="ARBA" id="ARBA00022503"/>
    </source>
</evidence>
<protein>
    <recommendedName>
        <fullName evidence="3 12">Arginase</fullName>
        <ecNumber evidence="2 12">3.5.3.1</ecNumber>
    </recommendedName>
</protein>
<feature type="transmembrane region" description="Helical" evidence="14">
    <location>
        <begin position="311"/>
        <end position="335"/>
    </location>
</feature>
<dbReference type="FunCoup" id="A0A1V9X957">
    <property type="interactions" value="81"/>
</dbReference>
<dbReference type="GO" id="GO:0006525">
    <property type="term" value="P:arginine metabolic process"/>
    <property type="evidence" value="ECO:0007669"/>
    <property type="project" value="UniProtKB-KW"/>
</dbReference>
<keyword evidence="16" id="KW-1185">Reference proteome</keyword>
<feature type="region of interest" description="Disordered" evidence="13">
    <location>
        <begin position="380"/>
        <end position="399"/>
    </location>
</feature>
<keyword evidence="14" id="KW-1133">Transmembrane helix</keyword>
<dbReference type="PANTHER" id="PTHR43782">
    <property type="entry name" value="ARGINASE"/>
    <property type="match status" value="1"/>
</dbReference>
<dbReference type="GO" id="GO:0004053">
    <property type="term" value="F:arginase activity"/>
    <property type="evidence" value="ECO:0007669"/>
    <property type="project" value="UniProtKB-EC"/>
</dbReference>
<dbReference type="NCBIfam" id="TIGR01229">
    <property type="entry name" value="rocF_arginase"/>
    <property type="match status" value="1"/>
</dbReference>
<evidence type="ECO:0000313" key="16">
    <source>
        <dbReference type="Proteomes" id="UP000192247"/>
    </source>
</evidence>
<dbReference type="GO" id="GO:0005634">
    <property type="term" value="C:nucleus"/>
    <property type="evidence" value="ECO:0007669"/>
    <property type="project" value="TreeGrafter"/>
</dbReference>
<keyword evidence="8 12" id="KW-0464">Manganese</keyword>
<evidence type="ECO:0000256" key="10">
    <source>
        <dbReference type="PROSITE-ProRule" id="PRU00742"/>
    </source>
</evidence>
<keyword evidence="5 12" id="KW-0056">Arginine metabolism</keyword>
<dbReference type="OrthoDB" id="9992747at2759"/>